<dbReference type="Proteomes" id="UP000571950">
    <property type="component" value="Unassembled WGS sequence"/>
</dbReference>
<comment type="caution">
    <text evidence="2">The sequence shown here is derived from an EMBL/GenBank/DDBJ whole genome shotgun (WGS) entry which is preliminary data.</text>
</comment>
<dbReference type="Pfam" id="PF11871">
    <property type="entry name" value="DUF3391"/>
    <property type="match status" value="1"/>
</dbReference>
<dbReference type="Gene3D" id="1.10.3210.10">
    <property type="entry name" value="Hypothetical protein af1432"/>
    <property type="match status" value="1"/>
</dbReference>
<dbReference type="InterPro" id="IPR003607">
    <property type="entry name" value="HD/PDEase_dom"/>
</dbReference>
<evidence type="ECO:0000313" key="2">
    <source>
        <dbReference type="EMBL" id="MBB3927440.1"/>
    </source>
</evidence>
<evidence type="ECO:0000313" key="3">
    <source>
        <dbReference type="Proteomes" id="UP000571950"/>
    </source>
</evidence>
<reference evidence="2 3" key="1">
    <citation type="submission" date="2020-08" db="EMBL/GenBank/DDBJ databases">
        <title>Genomic Encyclopedia of Type Strains, Phase IV (KMG-IV): sequencing the most valuable type-strain genomes for metagenomic binning, comparative biology and taxonomic classification.</title>
        <authorList>
            <person name="Goeker M."/>
        </authorList>
    </citation>
    <scope>NUCLEOTIDE SEQUENCE [LARGE SCALE GENOMIC DNA]</scope>
    <source>
        <strain evidence="2 3">DSM 26189</strain>
    </source>
</reference>
<dbReference type="InterPro" id="IPR006675">
    <property type="entry name" value="HDIG_dom"/>
</dbReference>
<dbReference type="PANTHER" id="PTHR43155">
    <property type="entry name" value="CYCLIC DI-GMP PHOSPHODIESTERASE PA4108-RELATED"/>
    <property type="match status" value="1"/>
</dbReference>
<dbReference type="PANTHER" id="PTHR43155:SF2">
    <property type="entry name" value="CYCLIC DI-GMP PHOSPHODIESTERASE PA4108"/>
    <property type="match status" value="1"/>
</dbReference>
<dbReference type="RefSeq" id="WP_223177481.1">
    <property type="nucleotide sequence ID" value="NZ_BSPS01000045.1"/>
</dbReference>
<dbReference type="AlphaFoldDB" id="A0A7W6BI46"/>
<protein>
    <submittedName>
        <fullName evidence="2">Putative nucleotidyltransferase with HDIG domain</fullName>
    </submittedName>
</protein>
<accession>A0A7W6BI46</accession>
<gene>
    <name evidence="2" type="ORF">GGR43_003171</name>
</gene>
<keyword evidence="3" id="KW-1185">Reference proteome</keyword>
<proteinExistence type="predicted"/>
<evidence type="ECO:0000259" key="1">
    <source>
        <dbReference type="PROSITE" id="PS51832"/>
    </source>
</evidence>
<name>A0A7W6BI46_9SPHN</name>
<keyword evidence="2" id="KW-0808">Transferase</keyword>
<dbReference type="GO" id="GO:0008081">
    <property type="term" value="F:phosphoric diester hydrolase activity"/>
    <property type="evidence" value="ECO:0007669"/>
    <property type="project" value="UniProtKB-ARBA"/>
</dbReference>
<dbReference type="CDD" id="cd00077">
    <property type="entry name" value="HDc"/>
    <property type="match status" value="1"/>
</dbReference>
<dbReference type="SMART" id="SM00471">
    <property type="entry name" value="HDc"/>
    <property type="match status" value="1"/>
</dbReference>
<dbReference type="Pfam" id="PF13487">
    <property type="entry name" value="HD_5"/>
    <property type="match status" value="1"/>
</dbReference>
<dbReference type="EMBL" id="JACIDT010000012">
    <property type="protein sequence ID" value="MBB3927440.1"/>
    <property type="molecule type" value="Genomic_DNA"/>
</dbReference>
<dbReference type="InterPro" id="IPR037522">
    <property type="entry name" value="HD_GYP_dom"/>
</dbReference>
<feature type="domain" description="HD-GYP" evidence="1">
    <location>
        <begin position="160"/>
        <end position="355"/>
    </location>
</feature>
<dbReference type="SUPFAM" id="SSF109604">
    <property type="entry name" value="HD-domain/PDEase-like"/>
    <property type="match status" value="1"/>
</dbReference>
<dbReference type="NCBIfam" id="TIGR00277">
    <property type="entry name" value="HDIG"/>
    <property type="match status" value="1"/>
</dbReference>
<sequence length="432" mass="47394">MFHKISCDQVKMGMYIRSFGGSWFGHPFWRARFLLTSAEDVERVRLSGVPYVLIDDERGLGPEELARPAASSLPQGGVRAAFRGMETERPMVSAARRIARPRASGAMGPGQNQREAGEQKAAAALVNRSKKVVKALFEGARMGRPVKVADALPVVDEVTAAVLRNRRALLKVIRLKTKDEYTYFHSVAVCTLMLNMAFHLGMDEDVAKDFGLAGLLHDLGKMGVPEEILNKPASLSDEEMAVMRGHPGHGYQLLADIAEMPAVVLDAVYQHHERIDGTGYPVGLKGDEIGLAGRLCAICDIYDALTSQRPYKAASSPAEAIATMWGWQGHLDRKLLFSFMQSIGVFPAGALARLRSNRLGIVLDAGKRNARPRVLAFYCARELEFLEPDIAIIDDSLAADQVVSLENPLHWAFEDWAGLSEKLMKGAKRQAA</sequence>
<dbReference type="PROSITE" id="PS51832">
    <property type="entry name" value="HD_GYP"/>
    <property type="match status" value="1"/>
</dbReference>
<dbReference type="InterPro" id="IPR021812">
    <property type="entry name" value="DUF3391"/>
</dbReference>
<organism evidence="2 3">
    <name type="scientific">Sphingobium jiangsuense</name>
    <dbReference type="NCBI Taxonomy" id="870476"/>
    <lineage>
        <taxon>Bacteria</taxon>
        <taxon>Pseudomonadati</taxon>
        <taxon>Pseudomonadota</taxon>
        <taxon>Alphaproteobacteria</taxon>
        <taxon>Sphingomonadales</taxon>
        <taxon>Sphingomonadaceae</taxon>
        <taxon>Sphingobium</taxon>
    </lineage>
</organism>
<dbReference type="GO" id="GO:0016740">
    <property type="term" value="F:transferase activity"/>
    <property type="evidence" value="ECO:0007669"/>
    <property type="project" value="UniProtKB-KW"/>
</dbReference>